<evidence type="ECO:0000256" key="6">
    <source>
        <dbReference type="SAM" id="Phobius"/>
    </source>
</evidence>
<gene>
    <name evidence="7" type="ORF">HAPAU_31420</name>
</gene>
<dbReference type="Pfam" id="PF03649">
    <property type="entry name" value="UPF0014"/>
    <property type="match status" value="1"/>
</dbReference>
<dbReference type="EMBL" id="LTAZ01000012">
    <property type="protein sequence ID" value="KYH24765.1"/>
    <property type="molecule type" value="Genomic_DNA"/>
</dbReference>
<dbReference type="GO" id="GO:0005886">
    <property type="term" value="C:plasma membrane"/>
    <property type="evidence" value="ECO:0007669"/>
    <property type="project" value="TreeGrafter"/>
</dbReference>
<feature type="transmembrane region" description="Helical" evidence="6">
    <location>
        <begin position="20"/>
        <end position="39"/>
    </location>
</feature>
<keyword evidence="4 6" id="KW-1133">Transmembrane helix</keyword>
<keyword evidence="3 6" id="KW-0812">Transmembrane</keyword>
<feature type="transmembrane region" description="Helical" evidence="6">
    <location>
        <begin position="205"/>
        <end position="221"/>
    </location>
</feature>
<evidence type="ECO:0000313" key="8">
    <source>
        <dbReference type="Proteomes" id="UP000075321"/>
    </source>
</evidence>
<name>A0A151AAV5_9EURY</name>
<proteinExistence type="inferred from homology"/>
<evidence type="ECO:0000256" key="4">
    <source>
        <dbReference type="ARBA" id="ARBA00022989"/>
    </source>
</evidence>
<evidence type="ECO:0000313" key="7">
    <source>
        <dbReference type="EMBL" id="KYH24765.1"/>
    </source>
</evidence>
<reference evidence="7 8" key="1">
    <citation type="submission" date="2016-02" db="EMBL/GenBank/DDBJ databases">
        <title>Genome sequence of Halalkalicoccus paucihalophilus DSM 24557.</title>
        <authorList>
            <person name="Poehlein A."/>
            <person name="Daniel R."/>
        </authorList>
    </citation>
    <scope>NUCLEOTIDE SEQUENCE [LARGE SCALE GENOMIC DNA]</scope>
    <source>
        <strain evidence="7 8">DSM 24557</strain>
    </source>
</reference>
<keyword evidence="5 6" id="KW-0472">Membrane</keyword>
<feature type="transmembrane region" description="Helical" evidence="6">
    <location>
        <begin position="233"/>
        <end position="259"/>
    </location>
</feature>
<feature type="transmembrane region" description="Helical" evidence="6">
    <location>
        <begin position="106"/>
        <end position="130"/>
    </location>
</feature>
<comment type="similarity">
    <text evidence="2">Belongs to the UPF0014 family.</text>
</comment>
<feature type="transmembrane region" description="Helical" evidence="6">
    <location>
        <begin position="51"/>
        <end position="71"/>
    </location>
</feature>
<comment type="subcellular location">
    <subcellularLocation>
        <location evidence="1">Membrane</location>
        <topology evidence="1">Multi-pass membrane protein</topology>
    </subcellularLocation>
</comment>
<dbReference type="RefSeq" id="WP_245634158.1">
    <property type="nucleotide sequence ID" value="NZ_LTAZ01000012.1"/>
</dbReference>
<comment type="caution">
    <text evidence="7">The sequence shown here is derived from an EMBL/GenBank/DDBJ whole genome shotgun (WGS) entry which is preliminary data.</text>
</comment>
<dbReference type="Proteomes" id="UP000075321">
    <property type="component" value="Unassembled WGS sequence"/>
</dbReference>
<evidence type="ECO:0000256" key="5">
    <source>
        <dbReference type="ARBA" id="ARBA00023136"/>
    </source>
</evidence>
<dbReference type="PANTHER" id="PTHR30028:SF0">
    <property type="entry name" value="PROTEIN ALUMINUM SENSITIVE 3"/>
    <property type="match status" value="1"/>
</dbReference>
<accession>A0A151AAV5</accession>
<evidence type="ECO:0000256" key="1">
    <source>
        <dbReference type="ARBA" id="ARBA00004141"/>
    </source>
</evidence>
<dbReference type="InterPro" id="IPR005226">
    <property type="entry name" value="UPF0014_fam"/>
</dbReference>
<evidence type="ECO:0000256" key="2">
    <source>
        <dbReference type="ARBA" id="ARBA00005268"/>
    </source>
</evidence>
<evidence type="ECO:0000256" key="3">
    <source>
        <dbReference type="ARBA" id="ARBA00022692"/>
    </source>
</evidence>
<sequence>MNTLAPIVDLLGQFQDPVVWTGLAQVFVASLLAVVVVGISRYRELALERELGIALVRGLIQIVAMGSIVGILLTVDLVWSGVILLGMMGGATWISKNRGEGLPGVVRVSFLAIVFGSGLVIVTMTLAGAIEANVRNLVPVGSMIIANAMQINSLALDRFKSEINANRETIEAELALGASPTAVISRHVETGVRASLIPVVDSLKSLGWVWIPGIMAGMILAGENPIYAALYQFVIMAMIFGAGGLTSMTSSLLIGNYVFTEADQLKAIDDADE</sequence>
<dbReference type="PANTHER" id="PTHR30028">
    <property type="entry name" value="UPF0014 INNER MEMBRANE PROTEIN YBBM-RELATED"/>
    <property type="match status" value="1"/>
</dbReference>
<keyword evidence="8" id="KW-1185">Reference proteome</keyword>
<feature type="transmembrane region" description="Helical" evidence="6">
    <location>
        <begin position="77"/>
        <end position="94"/>
    </location>
</feature>
<dbReference type="AlphaFoldDB" id="A0A151AAV5"/>
<protein>
    <recommendedName>
        <fullName evidence="9">Iron export permease protein FetB</fullName>
    </recommendedName>
</protein>
<evidence type="ECO:0008006" key="9">
    <source>
        <dbReference type="Google" id="ProtNLM"/>
    </source>
</evidence>
<organism evidence="7 8">
    <name type="scientific">Halalkalicoccus paucihalophilus</name>
    <dbReference type="NCBI Taxonomy" id="1008153"/>
    <lineage>
        <taxon>Archaea</taxon>
        <taxon>Methanobacteriati</taxon>
        <taxon>Methanobacteriota</taxon>
        <taxon>Stenosarchaea group</taxon>
        <taxon>Halobacteria</taxon>
        <taxon>Halobacteriales</taxon>
        <taxon>Halococcaceae</taxon>
        <taxon>Halalkalicoccus</taxon>
    </lineage>
</organism>
<dbReference type="PATRIC" id="fig|1008153.3.peg.3276"/>